<feature type="domain" description="Glycosyltransferase subfamily 4-like N-terminal" evidence="2">
    <location>
        <begin position="15"/>
        <end position="188"/>
    </location>
</feature>
<dbReference type="Pfam" id="PF13439">
    <property type="entry name" value="Glyco_transf_4"/>
    <property type="match status" value="1"/>
</dbReference>
<comment type="caution">
    <text evidence="3">The sequence shown here is derived from an EMBL/GenBank/DDBJ whole genome shotgun (WGS) entry which is preliminary data.</text>
</comment>
<protein>
    <recommendedName>
        <fullName evidence="5">Glycosyltransferase</fullName>
    </recommendedName>
</protein>
<evidence type="ECO:0000313" key="4">
    <source>
        <dbReference type="Proteomes" id="UP000037558"/>
    </source>
</evidence>
<dbReference type="GO" id="GO:0016757">
    <property type="term" value="F:glycosyltransferase activity"/>
    <property type="evidence" value="ECO:0007669"/>
    <property type="project" value="InterPro"/>
</dbReference>
<dbReference type="AlphaFoldDB" id="A0A0M0KZ90"/>
<dbReference type="CDD" id="cd03801">
    <property type="entry name" value="GT4_PimA-like"/>
    <property type="match status" value="1"/>
</dbReference>
<evidence type="ECO:0000313" key="3">
    <source>
        <dbReference type="EMBL" id="KOO44119.1"/>
    </source>
</evidence>
<dbReference type="SUPFAM" id="SSF53756">
    <property type="entry name" value="UDP-Glycosyltransferase/glycogen phosphorylase"/>
    <property type="match status" value="1"/>
</dbReference>
<keyword evidence="4" id="KW-1185">Reference proteome</keyword>
<gene>
    <name evidence="3" type="ORF">AMD01_14395</name>
</gene>
<evidence type="ECO:0000259" key="1">
    <source>
        <dbReference type="Pfam" id="PF00534"/>
    </source>
</evidence>
<dbReference type="EMBL" id="LILC01000019">
    <property type="protein sequence ID" value="KOO44119.1"/>
    <property type="molecule type" value="Genomic_DNA"/>
</dbReference>
<reference evidence="4" key="1">
    <citation type="submission" date="2015-08" db="EMBL/GenBank/DDBJ databases">
        <title>Fjat-14210 dsm16467.</title>
        <authorList>
            <person name="Liu B."/>
            <person name="Wang J."/>
            <person name="Zhu Y."/>
            <person name="Liu G."/>
            <person name="Chen Q."/>
            <person name="Chen Z."/>
            <person name="Lan J."/>
            <person name="Che J."/>
            <person name="Ge C."/>
            <person name="Shi H."/>
            <person name="Pan Z."/>
            <person name="Liu X."/>
        </authorList>
    </citation>
    <scope>NUCLEOTIDE SEQUENCE [LARGE SCALE GENOMIC DNA]</scope>
    <source>
        <strain evidence="4">DSM 16467</strain>
    </source>
</reference>
<dbReference type="STRING" id="284581.AMD01_14395"/>
<organism evidence="3 4">
    <name type="scientific">Priestia koreensis</name>
    <dbReference type="NCBI Taxonomy" id="284581"/>
    <lineage>
        <taxon>Bacteria</taxon>
        <taxon>Bacillati</taxon>
        <taxon>Bacillota</taxon>
        <taxon>Bacilli</taxon>
        <taxon>Bacillales</taxon>
        <taxon>Bacillaceae</taxon>
        <taxon>Priestia</taxon>
    </lineage>
</organism>
<evidence type="ECO:0000259" key="2">
    <source>
        <dbReference type="Pfam" id="PF13439"/>
    </source>
</evidence>
<dbReference type="PATRIC" id="fig|284581.3.peg.3946"/>
<dbReference type="Pfam" id="PF00534">
    <property type="entry name" value="Glycos_transf_1"/>
    <property type="match status" value="1"/>
</dbReference>
<dbReference type="Gene3D" id="3.40.50.2000">
    <property type="entry name" value="Glycogen Phosphorylase B"/>
    <property type="match status" value="2"/>
</dbReference>
<dbReference type="InterPro" id="IPR050194">
    <property type="entry name" value="Glycosyltransferase_grp1"/>
</dbReference>
<feature type="domain" description="Glycosyl transferase family 1" evidence="1">
    <location>
        <begin position="200"/>
        <end position="363"/>
    </location>
</feature>
<sequence length="397" mass="44835">MNILMLSWEFPPLVVGGLARHVFDLSRALVKLGHNVYVITAFVEGLPSYERLYGVHVYRVRSLQPHHQDFLLWVSSLNVAMMRQGMKLGKQMSFHLVHAHDWLVGEATEVLAEHLALPFITTIHATEHGRNNGIFTELQKTIHEKEERLVKQSDALIVCSQYMKEELTRLFYVPEEKISIFPNGIDPNMMISHTKHSQLKKKHELSQGPMLFSIGRIVYEKGFQTIIEAAENLVEKYPTIQFVIAGKGPLLAEFRQLVSDKQLQRTVLFVGYISDDERNQFLSLADYVLFPSLYEPFGIVALEGMVANKPTIVSDTGGLKGIVEHGVTGLKMTPGSSESLCEQIEWLMRDANRAAEMAARGKKHAITEFSWNKVAIDTSELFSSEIGHYRNGKGIST</sequence>
<proteinExistence type="predicted"/>
<evidence type="ECO:0008006" key="5">
    <source>
        <dbReference type="Google" id="ProtNLM"/>
    </source>
</evidence>
<dbReference type="PANTHER" id="PTHR45947:SF3">
    <property type="entry name" value="SULFOQUINOVOSYL TRANSFERASE SQD2"/>
    <property type="match status" value="1"/>
</dbReference>
<dbReference type="InterPro" id="IPR028098">
    <property type="entry name" value="Glyco_trans_4-like_N"/>
</dbReference>
<dbReference type="Proteomes" id="UP000037558">
    <property type="component" value="Unassembled WGS sequence"/>
</dbReference>
<accession>A0A0M0KZ90</accession>
<dbReference type="InterPro" id="IPR001296">
    <property type="entry name" value="Glyco_trans_1"/>
</dbReference>
<name>A0A0M0KZ90_9BACI</name>
<dbReference type="PANTHER" id="PTHR45947">
    <property type="entry name" value="SULFOQUINOVOSYL TRANSFERASE SQD2"/>
    <property type="match status" value="1"/>
</dbReference>